<name>A0A6L8RJK8_9ACTN</name>
<comment type="caution">
    <text evidence="2">The sequence shown here is derived from an EMBL/GenBank/DDBJ whole genome shotgun (WGS) entry which is preliminary data.</text>
</comment>
<dbReference type="PANTHER" id="PTHR43135:SF3">
    <property type="entry name" value="ALPHA-D-RIBOSE 1-METHYLPHOSPHONATE 5-TRIPHOSPHATE DIPHOSPHATASE"/>
    <property type="match status" value="1"/>
</dbReference>
<dbReference type="InterPro" id="IPR006680">
    <property type="entry name" value="Amidohydro-rel"/>
</dbReference>
<dbReference type="Gene3D" id="3.20.20.140">
    <property type="entry name" value="Metal-dependent hydrolases"/>
    <property type="match status" value="1"/>
</dbReference>
<dbReference type="InterPro" id="IPR011059">
    <property type="entry name" value="Metal-dep_hydrolase_composite"/>
</dbReference>
<dbReference type="AlphaFoldDB" id="A0A6L8RJK8"/>
<dbReference type="PANTHER" id="PTHR43135">
    <property type="entry name" value="ALPHA-D-RIBOSE 1-METHYLPHOSPHONATE 5-TRIPHOSPHATE DIPHOSPHATASE"/>
    <property type="match status" value="1"/>
</dbReference>
<organism evidence="2 3">
    <name type="scientific">Collinsella aerofaciens</name>
    <dbReference type="NCBI Taxonomy" id="74426"/>
    <lineage>
        <taxon>Bacteria</taxon>
        <taxon>Bacillati</taxon>
        <taxon>Actinomycetota</taxon>
        <taxon>Coriobacteriia</taxon>
        <taxon>Coriobacteriales</taxon>
        <taxon>Coriobacteriaceae</taxon>
        <taxon>Collinsella</taxon>
    </lineage>
</organism>
<dbReference type="SUPFAM" id="SSF51556">
    <property type="entry name" value="Metallo-dependent hydrolases"/>
    <property type="match status" value="1"/>
</dbReference>
<dbReference type="InterPro" id="IPR032466">
    <property type="entry name" value="Metal_Hydrolase"/>
</dbReference>
<dbReference type="CDD" id="cd01299">
    <property type="entry name" value="Met_dep_hydrolase_A"/>
    <property type="match status" value="1"/>
</dbReference>
<feature type="domain" description="Amidohydrolase-related" evidence="1">
    <location>
        <begin position="72"/>
        <end position="431"/>
    </location>
</feature>
<proteinExistence type="predicted"/>
<dbReference type="EMBL" id="WWTB01000011">
    <property type="protein sequence ID" value="MZJ86001.1"/>
    <property type="molecule type" value="Genomic_DNA"/>
</dbReference>
<dbReference type="InterPro" id="IPR051781">
    <property type="entry name" value="Metallo-dep_Hydrolase"/>
</dbReference>
<dbReference type="InterPro" id="IPR057744">
    <property type="entry name" value="OTAase-like"/>
</dbReference>
<protein>
    <submittedName>
        <fullName evidence="2">Amidohydrolase family protein</fullName>
    </submittedName>
</protein>
<dbReference type="GO" id="GO:0016810">
    <property type="term" value="F:hydrolase activity, acting on carbon-nitrogen (but not peptide) bonds"/>
    <property type="evidence" value="ECO:0007669"/>
    <property type="project" value="InterPro"/>
</dbReference>
<evidence type="ECO:0000259" key="1">
    <source>
        <dbReference type="Pfam" id="PF01979"/>
    </source>
</evidence>
<dbReference type="SUPFAM" id="SSF51338">
    <property type="entry name" value="Composite domain of metallo-dependent hydrolases"/>
    <property type="match status" value="1"/>
</dbReference>
<evidence type="ECO:0000313" key="3">
    <source>
        <dbReference type="Proteomes" id="UP000481598"/>
    </source>
</evidence>
<gene>
    <name evidence="2" type="ORF">GT635_05945</name>
</gene>
<reference evidence="2 3" key="1">
    <citation type="journal article" date="2019" name="Nat. Med.">
        <title>A library of human gut bacterial isolates paired with longitudinal multiomics data enables mechanistic microbiome research.</title>
        <authorList>
            <person name="Poyet M."/>
            <person name="Groussin M."/>
            <person name="Gibbons S.M."/>
            <person name="Avila-Pacheco J."/>
            <person name="Jiang X."/>
            <person name="Kearney S.M."/>
            <person name="Perrotta A.R."/>
            <person name="Berdy B."/>
            <person name="Zhao S."/>
            <person name="Lieberman T.D."/>
            <person name="Swanson P.K."/>
            <person name="Smith M."/>
            <person name="Roesemann S."/>
            <person name="Alexander J.E."/>
            <person name="Rich S.A."/>
            <person name="Livny J."/>
            <person name="Vlamakis H."/>
            <person name="Clish C."/>
            <person name="Bullock K."/>
            <person name="Deik A."/>
            <person name="Scott J."/>
            <person name="Pierce K.A."/>
            <person name="Xavier R.J."/>
            <person name="Alm E.J."/>
        </authorList>
    </citation>
    <scope>NUCLEOTIDE SEQUENCE [LARGE SCALE GENOMIC DNA]</scope>
    <source>
        <strain evidence="2 3">BIOML-A10</strain>
    </source>
</reference>
<dbReference type="Proteomes" id="UP000481598">
    <property type="component" value="Unassembled WGS sequence"/>
</dbReference>
<sequence length="467" mass="48683">MFMLIVREELDMASADRSTLFINATVLDGSEHMEPQPDMAVAVERGVITWMGPSAVAQAPAGAEVIDLGGAYLMPGLINMHVHLCGSGKPVSAGDAGALMKKLDNPVGRAIVRHILKGSAQQQLASGVTTVRGAGDPLFADLAVRDAIDAGKYQGPRLVAPGTGVTVPGGHGAGLFAQVANSPAEAAEQVRDLYARGADVIKLFVTGGVFDATEVGEPGVLRMPVEVAAAACKAAHDMGLPVMAHVESTEGVKAALEAGVDTIEHGAPMTPEILELYRGAAGTQLEGRAPSVTCTISPALPFVLLDPEKTHSADTQKKNGDIVCSGIIESARAALEAGIKVGLGTDSSCPFVTQYDMWREVAYFAKYVGVSNAFALHTATQVNAELLGLGGETGTIECGKAADILVTRKNPLDDLCALREPIHVMCRGDLVRKLKVKRIPEVDAELNAIMDMPAEALAEELARDGVA</sequence>
<dbReference type="Pfam" id="PF01979">
    <property type="entry name" value="Amidohydro_1"/>
    <property type="match status" value="1"/>
</dbReference>
<dbReference type="Gene3D" id="2.30.40.10">
    <property type="entry name" value="Urease, subunit C, domain 1"/>
    <property type="match status" value="1"/>
</dbReference>
<accession>A0A6L8RJK8</accession>
<evidence type="ECO:0000313" key="2">
    <source>
        <dbReference type="EMBL" id="MZJ86001.1"/>
    </source>
</evidence>
<keyword evidence="2" id="KW-0378">Hydrolase</keyword>